<dbReference type="InterPro" id="IPR050780">
    <property type="entry name" value="Mucin_vWF_Thrombospondin_sf"/>
</dbReference>
<dbReference type="Pfam" id="PF23244">
    <property type="entry name" value="VWF"/>
    <property type="match status" value="1"/>
</dbReference>
<feature type="chain" id="PRO_5035206897" evidence="8">
    <location>
        <begin position="17"/>
        <end position="746"/>
    </location>
</feature>
<evidence type="ECO:0000259" key="9">
    <source>
        <dbReference type="PROSITE" id="PS51233"/>
    </source>
</evidence>
<keyword evidence="11" id="KW-1185">Reference proteome</keyword>
<feature type="domain" description="VWFD" evidence="9">
    <location>
        <begin position="274"/>
        <end position="449"/>
    </location>
</feature>
<keyword evidence="2" id="KW-0964">Secreted</keyword>
<protein>
    <submittedName>
        <fullName evidence="10">MUC5A protein</fullName>
    </submittedName>
</protein>
<dbReference type="SUPFAM" id="SSF57567">
    <property type="entry name" value="Serine protease inhibitors"/>
    <property type="match status" value="3"/>
</dbReference>
<evidence type="ECO:0000256" key="3">
    <source>
        <dbReference type="ARBA" id="ARBA00022729"/>
    </source>
</evidence>
<dbReference type="InterPro" id="IPR002919">
    <property type="entry name" value="TIL_dom"/>
</dbReference>
<dbReference type="CDD" id="cd19941">
    <property type="entry name" value="TIL"/>
    <property type="match status" value="3"/>
</dbReference>
<dbReference type="PROSITE" id="PS51233">
    <property type="entry name" value="VWFD"/>
    <property type="match status" value="2"/>
</dbReference>
<evidence type="ECO:0000256" key="5">
    <source>
        <dbReference type="ARBA" id="ARBA00023157"/>
    </source>
</evidence>
<evidence type="ECO:0000313" key="11">
    <source>
        <dbReference type="Proteomes" id="UP000736164"/>
    </source>
</evidence>
<evidence type="ECO:0000313" key="10">
    <source>
        <dbReference type="EMBL" id="MBN3315828.1"/>
    </source>
</evidence>
<dbReference type="PANTHER" id="PTHR11339">
    <property type="entry name" value="EXTRACELLULAR MATRIX GLYCOPROTEIN RELATED"/>
    <property type="match status" value="1"/>
</dbReference>
<evidence type="ECO:0000256" key="8">
    <source>
        <dbReference type="SAM" id="SignalP"/>
    </source>
</evidence>
<evidence type="ECO:0000256" key="4">
    <source>
        <dbReference type="ARBA" id="ARBA00022737"/>
    </source>
</evidence>
<dbReference type="GO" id="GO:0031012">
    <property type="term" value="C:extracellular matrix"/>
    <property type="evidence" value="ECO:0007669"/>
    <property type="project" value="TreeGrafter"/>
</dbReference>
<accession>A0A8J7TAA0</accession>
<comment type="subunit">
    <text evidence="7">Homomultimer; disulfide-linked. The N- and C-terminus mediate their assembly into higher order structures to form filaments. The CTCK domains of two polypeptides associate in the endoplasmic reticulum to generate intermolecularly disulfide-bonded dimers. These dimers progress to the Golgi apparatus, which is a more acidic environment than the endoplasmic reticulum. Under acidic conditions, the N-termini form non-covalent intermolecular interactions that juxtapose assemblies from different CTCK-linked dimers to produce long, disulfide-linked polymers that remain highly compact until secretion.</text>
</comment>
<keyword evidence="6" id="KW-0325">Glycoprotein</keyword>
<dbReference type="FunFam" id="2.10.25.10:FF:000153">
    <property type="entry name" value="MUC5B isoform 1"/>
    <property type="match status" value="1"/>
</dbReference>
<evidence type="ECO:0000256" key="2">
    <source>
        <dbReference type="ARBA" id="ARBA00022525"/>
    </source>
</evidence>
<dbReference type="Gene3D" id="2.10.25.10">
    <property type="entry name" value="Laminin"/>
    <property type="match status" value="3"/>
</dbReference>
<dbReference type="SMART" id="SM00216">
    <property type="entry name" value="VWD"/>
    <property type="match status" value="2"/>
</dbReference>
<dbReference type="SMART" id="SM00832">
    <property type="entry name" value="C8"/>
    <property type="match status" value="1"/>
</dbReference>
<comment type="subcellular location">
    <subcellularLocation>
        <location evidence="1">Secreted</location>
    </subcellularLocation>
</comment>
<dbReference type="InterPro" id="IPR036084">
    <property type="entry name" value="Ser_inhib-like_sf"/>
</dbReference>
<evidence type="ECO:0000256" key="1">
    <source>
        <dbReference type="ARBA" id="ARBA00004613"/>
    </source>
</evidence>
<dbReference type="Pfam" id="PF08742">
    <property type="entry name" value="C8"/>
    <property type="match status" value="1"/>
</dbReference>
<feature type="domain" description="VWFD" evidence="9">
    <location>
        <begin position="29"/>
        <end position="194"/>
    </location>
</feature>
<dbReference type="Pfam" id="PF01826">
    <property type="entry name" value="TIL"/>
    <property type="match status" value="2"/>
</dbReference>
<keyword evidence="5" id="KW-1015">Disulfide bond</keyword>
<sequence>MSTWVLMWMMISIGYGSIQKGVSPAHNGQVCSTWGNYHFKSFDGDVFQLPSTCNYILTSHCKSTYEDFNIQLRRQVVDKLPAISKITLKLDGTVVEFSKDSIIVNGETVLLPFSQSGVLIEKSSSYIKVTAKLGLVAMWNEEDAFLVELDEKYRNQTCGLCGDFNGVQLYNEFIQNAKKCPFNMEHQECGIPCADTCSNPERGQLCEDHCTDGCFCPPDTVFDDITQSGCIPVQKCSCSHNGQTYTPGESYSSSCSRCTCVGGQWSCQDLDCPRTCSVQGGSHITTFDGKPFTFHGDCSYVLAKQCNDSQFTVLGEIVKCGLTDTETCLKAVTLAISAGQTVISIKPCGSVFVNGIFSQLPLSTADVVIFRPSTFYIIVQASLGLQLQVQLTPVMQVYITVSSSNKGQTCGLCGNFNDVQGDDFKINSGIVEGTAVAFANTWKTTANCPDVTTSYENPCSLSVENEKYAQHWCSMLSDPQGVFAVCHAVISPDIYKTNCMYDSCNCEKSEDCLCAAISSYVRACAAKGVQLDGWRASVCTKYSSTCPRTLVFGYSMTSCNRTCRSLSQPDPTCSIQIVPVDGCGCAKGTYMNEEGKCVPASQCPCYNKGTVVPAGEVIRKDGAICTCKQGELNCIGRPEPNPTCKEPMIFFDCTKAGAGAKGSECQKSCQTLDMDCISTECTSGCMCPQGLVSDGKGGCVKEDLCPCMHNGASYQPGDKIRVDCNTCTCKDRRWQCTSNQCQGTYM</sequence>
<dbReference type="Proteomes" id="UP000736164">
    <property type="component" value="Unassembled WGS sequence"/>
</dbReference>
<proteinExistence type="predicted"/>
<feature type="non-terminal residue" evidence="10">
    <location>
        <position position="1"/>
    </location>
</feature>
<dbReference type="EMBL" id="JAAWVO010024909">
    <property type="protein sequence ID" value="MBN3315828.1"/>
    <property type="molecule type" value="Genomic_DNA"/>
</dbReference>
<dbReference type="AlphaFoldDB" id="A0A8J7TAA0"/>
<keyword evidence="3 8" id="KW-0732">Signal</keyword>
<comment type="caution">
    <text evidence="10">The sequence shown here is derived from an EMBL/GenBank/DDBJ whole genome shotgun (WGS) entry which is preliminary data.</text>
</comment>
<dbReference type="SMART" id="SM00215">
    <property type="entry name" value="VWC_out"/>
    <property type="match status" value="2"/>
</dbReference>
<dbReference type="FunFam" id="2.10.25.10:FF:000414">
    <property type="entry name" value="von Willebrand factor"/>
    <property type="match status" value="1"/>
</dbReference>
<evidence type="ECO:0000256" key="6">
    <source>
        <dbReference type="ARBA" id="ARBA00023180"/>
    </source>
</evidence>
<keyword evidence="4" id="KW-0677">Repeat</keyword>
<evidence type="ECO:0000256" key="7">
    <source>
        <dbReference type="ARBA" id="ARBA00063950"/>
    </source>
</evidence>
<reference evidence="10" key="1">
    <citation type="journal article" date="2021" name="Cell">
        <title>Tracing the genetic footprints of vertebrate landing in non-teleost ray-finned fishes.</title>
        <authorList>
            <person name="Bi X."/>
            <person name="Wang K."/>
            <person name="Yang L."/>
            <person name="Pan H."/>
            <person name="Jiang H."/>
            <person name="Wei Q."/>
            <person name="Fang M."/>
            <person name="Yu H."/>
            <person name="Zhu C."/>
            <person name="Cai Y."/>
            <person name="He Y."/>
            <person name="Gan X."/>
            <person name="Zeng H."/>
            <person name="Yu D."/>
            <person name="Zhu Y."/>
            <person name="Jiang H."/>
            <person name="Qiu Q."/>
            <person name="Yang H."/>
            <person name="Zhang Y.E."/>
            <person name="Wang W."/>
            <person name="Zhu M."/>
            <person name="He S."/>
            <person name="Zhang G."/>
        </authorList>
    </citation>
    <scope>NUCLEOTIDE SEQUENCE</scope>
    <source>
        <strain evidence="10">Allg_001</strain>
    </source>
</reference>
<dbReference type="InterPro" id="IPR001846">
    <property type="entry name" value="VWF_type-D"/>
</dbReference>
<dbReference type="PANTHER" id="PTHR11339:SF408">
    <property type="entry name" value="MUCIN-5B"/>
    <property type="match status" value="1"/>
</dbReference>
<dbReference type="FunFam" id="2.10.25.10:FF:000674">
    <property type="entry name" value="Mucin-2"/>
    <property type="match status" value="1"/>
</dbReference>
<dbReference type="InterPro" id="IPR014853">
    <property type="entry name" value="VWF/SSPO/ZAN-like_Cys-rich_dom"/>
</dbReference>
<gene>
    <name evidence="10" type="primary">Muc5ac</name>
    <name evidence="10" type="ORF">GTO95_0001310</name>
</gene>
<organism evidence="10 11">
    <name type="scientific">Atractosteus spatula</name>
    <name type="common">Alligator gar</name>
    <name type="synonym">Lepisosteus spatula</name>
    <dbReference type="NCBI Taxonomy" id="7917"/>
    <lineage>
        <taxon>Eukaryota</taxon>
        <taxon>Metazoa</taxon>
        <taxon>Chordata</taxon>
        <taxon>Craniata</taxon>
        <taxon>Vertebrata</taxon>
        <taxon>Euteleostomi</taxon>
        <taxon>Actinopterygii</taxon>
        <taxon>Neopterygii</taxon>
        <taxon>Holostei</taxon>
        <taxon>Semionotiformes</taxon>
        <taxon>Lepisosteidae</taxon>
        <taxon>Atractosteus</taxon>
    </lineage>
</organism>
<dbReference type="InterPro" id="IPR001007">
    <property type="entry name" value="VWF_dom"/>
</dbReference>
<dbReference type="GO" id="GO:0005615">
    <property type="term" value="C:extracellular space"/>
    <property type="evidence" value="ECO:0007669"/>
    <property type="project" value="TreeGrafter"/>
</dbReference>
<dbReference type="Pfam" id="PF00094">
    <property type="entry name" value="VWD"/>
    <property type="match status" value="2"/>
</dbReference>
<feature type="signal peptide" evidence="8">
    <location>
        <begin position="1"/>
        <end position="16"/>
    </location>
</feature>
<name>A0A8J7TAA0_ATRSP</name>
<feature type="non-terminal residue" evidence="10">
    <location>
        <position position="746"/>
    </location>
</feature>